<evidence type="ECO:0000313" key="5">
    <source>
        <dbReference type="Proteomes" id="UP000537181"/>
    </source>
</evidence>
<comment type="caution">
    <text evidence="1">The sequence shown here is derived from an EMBL/GenBank/DDBJ whole genome shotgun (WGS) entry which is preliminary data.</text>
</comment>
<evidence type="ECO:0000313" key="3">
    <source>
        <dbReference type="EMBL" id="EFH6168569.1"/>
    </source>
</evidence>
<dbReference type="Proteomes" id="UP000537181">
    <property type="component" value="Unassembled WGS sequence"/>
</dbReference>
<dbReference type="GO" id="GO:0016740">
    <property type="term" value="F:transferase activity"/>
    <property type="evidence" value="ECO:0007669"/>
    <property type="project" value="UniProtKB-KW"/>
</dbReference>
<dbReference type="Gene3D" id="3.10.450.620">
    <property type="entry name" value="JHP933, nucleotidyltransferase-like core domain"/>
    <property type="match status" value="1"/>
</dbReference>
<accession>A0A3Z8PX58</accession>
<feature type="non-terminal residue" evidence="1">
    <location>
        <position position="65"/>
    </location>
</feature>
<dbReference type="Proteomes" id="UP000382540">
    <property type="component" value="Unassembled WGS sequence"/>
</dbReference>
<keyword evidence="1" id="KW-0808">Transferase</keyword>
<organism evidence="1 4">
    <name type="scientific">Escherichia coli</name>
    <dbReference type="NCBI Taxonomy" id="562"/>
    <lineage>
        <taxon>Bacteria</taxon>
        <taxon>Pseudomonadati</taxon>
        <taxon>Pseudomonadota</taxon>
        <taxon>Gammaproteobacteria</taxon>
        <taxon>Enterobacterales</taxon>
        <taxon>Enterobacteriaceae</taxon>
        <taxon>Escherichia</taxon>
    </lineage>
</organism>
<sequence length="65" mass="7460">MEKEINNWIEESGGKYRLMRQAVHIILKSISIEESLNEMMVMKGGTLLGVKHGSDRYTKDIDFST</sequence>
<gene>
    <name evidence="1" type="ORF">D9J61_25125</name>
    <name evidence="2" type="ORF">F9413_23940</name>
    <name evidence="3" type="ORF">GAJ12_26665</name>
</gene>
<evidence type="ECO:0000313" key="2">
    <source>
        <dbReference type="EMBL" id="EFH4963497.1"/>
    </source>
</evidence>
<dbReference type="EMBL" id="AAAGZE010000136">
    <property type="protein sequence ID" value="EAC1535246.1"/>
    <property type="molecule type" value="Genomic_DNA"/>
</dbReference>
<evidence type="ECO:0000313" key="6">
    <source>
        <dbReference type="Proteomes" id="UP000543424"/>
    </source>
</evidence>
<dbReference type="RefSeq" id="WP_181678703.1">
    <property type="nucleotide sequence ID" value="NZ_JACCGM010000002.1"/>
</dbReference>
<dbReference type="AlphaFoldDB" id="A0A3Z8PX58"/>
<dbReference type="Proteomes" id="UP000543424">
    <property type="component" value="Unassembled WGS sequence"/>
</dbReference>
<dbReference type="InterPro" id="IPR014942">
    <property type="entry name" value="AbiEii"/>
</dbReference>
<evidence type="ECO:0000313" key="1">
    <source>
        <dbReference type="EMBL" id="EAC1535246.1"/>
    </source>
</evidence>
<dbReference type="EMBL" id="AASWKX010000078">
    <property type="protein sequence ID" value="EFH6168569.1"/>
    <property type="molecule type" value="Genomic_DNA"/>
</dbReference>
<protein>
    <submittedName>
        <fullName evidence="1">Nucleotidyl transferase AbiEii/AbiGii toxin family protein</fullName>
    </submittedName>
</protein>
<evidence type="ECO:0000313" key="4">
    <source>
        <dbReference type="Proteomes" id="UP000382540"/>
    </source>
</evidence>
<proteinExistence type="predicted"/>
<name>A0A3Z8PX58_ECOLX</name>
<dbReference type="Pfam" id="PF08843">
    <property type="entry name" value="AbiEii"/>
    <property type="match status" value="1"/>
</dbReference>
<reference evidence="1 4" key="1">
    <citation type="submission" date="2018-10" db="EMBL/GenBank/DDBJ databases">
        <authorList>
            <consortium name="NARMS: The National Antimicrobial Resistance Monitoring System"/>
        </authorList>
    </citation>
    <scope>NUCLEOTIDE SEQUENCE [LARGE SCALE GENOMIC DNA]</scope>
    <source>
        <strain evidence="1 4">CVM N17EC1330</strain>
        <strain evidence="2 6">CVM N19EC0130</strain>
        <strain evidence="3 5">CVM N19EC0596</strain>
    </source>
</reference>
<dbReference type="EMBL" id="AASWBF010000085">
    <property type="protein sequence ID" value="EFH4963497.1"/>
    <property type="molecule type" value="Genomic_DNA"/>
</dbReference>